<reference evidence="2" key="1">
    <citation type="submission" date="2019-12" db="EMBL/GenBank/DDBJ databases">
        <title>Genome sequencing and annotation of Brassica cretica.</title>
        <authorList>
            <person name="Studholme D.J."/>
            <person name="Sarris P."/>
        </authorList>
    </citation>
    <scope>NUCLEOTIDE SEQUENCE</scope>
    <source>
        <strain evidence="2">PFS-109/04</strain>
        <tissue evidence="2">Leaf</tissue>
    </source>
</reference>
<gene>
    <name evidence="2" type="ORF">F2Q69_00038675</name>
</gene>
<evidence type="ECO:0000313" key="2">
    <source>
        <dbReference type="EMBL" id="KAF3601161.1"/>
    </source>
</evidence>
<evidence type="ECO:0000256" key="1">
    <source>
        <dbReference type="SAM" id="Phobius"/>
    </source>
</evidence>
<protein>
    <submittedName>
        <fullName evidence="2">Uncharacterized protein</fullName>
    </submittedName>
</protein>
<feature type="transmembrane region" description="Helical" evidence="1">
    <location>
        <begin position="25"/>
        <end position="45"/>
    </location>
</feature>
<keyword evidence="1" id="KW-0472">Membrane</keyword>
<dbReference type="EMBL" id="QGKX02000004">
    <property type="protein sequence ID" value="KAF3601161.1"/>
    <property type="molecule type" value="Genomic_DNA"/>
</dbReference>
<evidence type="ECO:0000313" key="3">
    <source>
        <dbReference type="Proteomes" id="UP000712600"/>
    </source>
</evidence>
<dbReference type="AlphaFoldDB" id="A0A8S9SHY5"/>
<keyword evidence="1" id="KW-1133">Transmembrane helix</keyword>
<accession>A0A8S9SHY5</accession>
<proteinExistence type="predicted"/>
<organism evidence="2 3">
    <name type="scientific">Brassica cretica</name>
    <name type="common">Mustard</name>
    <dbReference type="NCBI Taxonomy" id="69181"/>
    <lineage>
        <taxon>Eukaryota</taxon>
        <taxon>Viridiplantae</taxon>
        <taxon>Streptophyta</taxon>
        <taxon>Embryophyta</taxon>
        <taxon>Tracheophyta</taxon>
        <taxon>Spermatophyta</taxon>
        <taxon>Magnoliopsida</taxon>
        <taxon>eudicotyledons</taxon>
        <taxon>Gunneridae</taxon>
        <taxon>Pentapetalae</taxon>
        <taxon>rosids</taxon>
        <taxon>malvids</taxon>
        <taxon>Brassicales</taxon>
        <taxon>Brassicaceae</taxon>
        <taxon>Brassiceae</taxon>
        <taxon>Brassica</taxon>
    </lineage>
</organism>
<dbReference type="Proteomes" id="UP000712600">
    <property type="component" value="Unassembled WGS sequence"/>
</dbReference>
<name>A0A8S9SHY5_BRACR</name>
<comment type="caution">
    <text evidence="2">The sequence shown here is derived from an EMBL/GenBank/DDBJ whole genome shotgun (WGS) entry which is preliminary data.</text>
</comment>
<keyword evidence="1" id="KW-0812">Transmembrane</keyword>
<sequence>MEILIIGSSVVAFVRPDLWLVFPDLVLLSRLYLVIVCFCSCSLFGNGTVYGVYWSCHLLLSDFAAFRGVMKINRS</sequence>